<keyword evidence="4" id="KW-0342">GTP-binding</keyword>
<dbReference type="InterPro" id="IPR003593">
    <property type="entry name" value="AAA+_ATPase"/>
</dbReference>
<comment type="similarity">
    <text evidence="1">Belongs to the SIMIBI class G3E GTPase family. ArgK/MeaB subfamily.</text>
</comment>
<gene>
    <name evidence="7" type="primary">meaB_1</name>
    <name evidence="7" type="ORF">GCM10009810_03990</name>
</gene>
<comment type="caution">
    <text evidence="7">The sequence shown here is derived from an EMBL/GenBank/DDBJ whole genome shotgun (WGS) entry which is preliminary data.</text>
</comment>
<evidence type="ECO:0000313" key="7">
    <source>
        <dbReference type="EMBL" id="GAA1746591.1"/>
    </source>
</evidence>
<organism evidence="7 8">
    <name type="scientific">Nostocoides vanveenii</name>
    <dbReference type="NCBI Taxonomy" id="330835"/>
    <lineage>
        <taxon>Bacteria</taxon>
        <taxon>Bacillati</taxon>
        <taxon>Actinomycetota</taxon>
        <taxon>Actinomycetes</taxon>
        <taxon>Micrococcales</taxon>
        <taxon>Intrasporangiaceae</taxon>
        <taxon>Nostocoides</taxon>
    </lineage>
</organism>
<dbReference type="InterPro" id="IPR005129">
    <property type="entry name" value="GTPase_ArgK"/>
</dbReference>
<proteinExistence type="inferred from homology"/>
<dbReference type="PANTHER" id="PTHR43087:SF1">
    <property type="entry name" value="LAO_AO TRANSPORT SYSTEM ATPASE"/>
    <property type="match status" value="1"/>
</dbReference>
<keyword evidence="8" id="KW-1185">Reference proteome</keyword>
<evidence type="ECO:0000256" key="4">
    <source>
        <dbReference type="ARBA" id="ARBA00023134"/>
    </source>
</evidence>
<evidence type="ECO:0000313" key="8">
    <source>
        <dbReference type="Proteomes" id="UP001501475"/>
    </source>
</evidence>
<dbReference type="Proteomes" id="UP001501475">
    <property type="component" value="Unassembled WGS sequence"/>
</dbReference>
<sequence length="318" mass="32076">MPRPLAAADLVASARAGSPRALARLISAIESGHPGLPEVFAALPPGPGAAHVVGITGAPGAGKSTTTSALIGAWRARGLSVAVLAVDPSSPFTGGALLGDRIRMDEHAADPGVFIRSMAARGHLGGLAAATPQAIRLLAALAYDVILVETVGVGQSEVEIAGAADTTVVLLAPGMGDGIQAAKAGILEIADVFAVNKSDLPGSHRTVREIRQALNLTVRADGTGTRPAIVPISALDGTGIAELVAAIDAHRERAAGTGELAARRARRARAEIEALVLRALGERLAPQITTSAADVAAGRMDPHTAAHAIAEAILARRP</sequence>
<evidence type="ECO:0000256" key="1">
    <source>
        <dbReference type="ARBA" id="ARBA00009625"/>
    </source>
</evidence>
<evidence type="ECO:0000259" key="6">
    <source>
        <dbReference type="SMART" id="SM00382"/>
    </source>
</evidence>
<keyword evidence="3" id="KW-0378">Hydrolase</keyword>
<dbReference type="SMART" id="SM00382">
    <property type="entry name" value="AAA"/>
    <property type="match status" value="1"/>
</dbReference>
<dbReference type="Gene3D" id="3.40.50.300">
    <property type="entry name" value="P-loop containing nucleotide triphosphate hydrolases"/>
    <property type="match status" value="1"/>
</dbReference>
<accession>A0ABN2K1R2</accession>
<keyword evidence="2" id="KW-0547">Nucleotide-binding</keyword>
<dbReference type="InterPro" id="IPR052040">
    <property type="entry name" value="GTPase/Isobutyryl-CoA_mutase"/>
</dbReference>
<dbReference type="NCBIfam" id="TIGR00750">
    <property type="entry name" value="lao"/>
    <property type="match status" value="1"/>
</dbReference>
<evidence type="ECO:0000256" key="3">
    <source>
        <dbReference type="ARBA" id="ARBA00022801"/>
    </source>
</evidence>
<dbReference type="InterPro" id="IPR027417">
    <property type="entry name" value="P-loop_NTPase"/>
</dbReference>
<protein>
    <submittedName>
        <fullName evidence="7">Methylmalonyl Co-A mutase-associated GTPase MeaB</fullName>
    </submittedName>
</protein>
<evidence type="ECO:0000256" key="5">
    <source>
        <dbReference type="ARBA" id="ARBA00023186"/>
    </source>
</evidence>
<keyword evidence="5" id="KW-0143">Chaperone</keyword>
<dbReference type="RefSeq" id="WP_344061359.1">
    <property type="nucleotide sequence ID" value="NZ_BAAAPN010000011.1"/>
</dbReference>
<dbReference type="Pfam" id="PF03308">
    <property type="entry name" value="MeaB"/>
    <property type="match status" value="1"/>
</dbReference>
<dbReference type="PANTHER" id="PTHR43087">
    <property type="entry name" value="LYSINE/ARGININE/ORNITHINE TRANSPORT SYSTEM KINASE"/>
    <property type="match status" value="1"/>
</dbReference>
<dbReference type="EMBL" id="BAAAPN010000011">
    <property type="protein sequence ID" value="GAA1746591.1"/>
    <property type="molecule type" value="Genomic_DNA"/>
</dbReference>
<reference evidence="7 8" key="1">
    <citation type="journal article" date="2019" name="Int. J. Syst. Evol. Microbiol.">
        <title>The Global Catalogue of Microorganisms (GCM) 10K type strain sequencing project: providing services to taxonomists for standard genome sequencing and annotation.</title>
        <authorList>
            <consortium name="The Broad Institute Genomics Platform"/>
            <consortium name="The Broad Institute Genome Sequencing Center for Infectious Disease"/>
            <person name="Wu L."/>
            <person name="Ma J."/>
        </authorList>
    </citation>
    <scope>NUCLEOTIDE SEQUENCE [LARGE SCALE GENOMIC DNA]</scope>
    <source>
        <strain evidence="7 8">JCM 15591</strain>
    </source>
</reference>
<name>A0ABN2K1R2_9MICO</name>
<dbReference type="CDD" id="cd03114">
    <property type="entry name" value="MMAA-like"/>
    <property type="match status" value="1"/>
</dbReference>
<feature type="domain" description="AAA+ ATPase" evidence="6">
    <location>
        <begin position="49"/>
        <end position="278"/>
    </location>
</feature>
<dbReference type="SUPFAM" id="SSF52540">
    <property type="entry name" value="P-loop containing nucleoside triphosphate hydrolases"/>
    <property type="match status" value="1"/>
</dbReference>
<evidence type="ECO:0000256" key="2">
    <source>
        <dbReference type="ARBA" id="ARBA00022741"/>
    </source>
</evidence>